<dbReference type="InterPro" id="IPR010177">
    <property type="entry name" value="Paired_CXXCH_1"/>
</dbReference>
<feature type="domain" description="Doubled CXXCH motif" evidence="2">
    <location>
        <begin position="238"/>
        <end position="272"/>
    </location>
</feature>
<proteinExistence type="predicted"/>
<organism evidence="3 4">
    <name type="scientific">Inmirania thermothiophila</name>
    <dbReference type="NCBI Taxonomy" id="1750597"/>
    <lineage>
        <taxon>Bacteria</taxon>
        <taxon>Pseudomonadati</taxon>
        <taxon>Pseudomonadota</taxon>
        <taxon>Gammaproteobacteria</taxon>
        <taxon>Chromatiales</taxon>
        <taxon>Ectothiorhodospiraceae</taxon>
        <taxon>Inmirania</taxon>
    </lineage>
</organism>
<gene>
    <name evidence="3" type="ORF">EDC57_2138</name>
</gene>
<dbReference type="SUPFAM" id="SSF48695">
    <property type="entry name" value="Multiheme cytochromes"/>
    <property type="match status" value="2"/>
</dbReference>
<feature type="chain" id="PRO_5018170127" evidence="1">
    <location>
        <begin position="27"/>
        <end position="272"/>
    </location>
</feature>
<protein>
    <submittedName>
        <fullName evidence="3">Putative CXXCH cytochrome family protein</fullName>
    </submittedName>
</protein>
<reference evidence="3 4" key="1">
    <citation type="submission" date="2018-11" db="EMBL/GenBank/DDBJ databases">
        <title>Genomic Encyclopedia of Type Strains, Phase IV (KMG-IV): sequencing the most valuable type-strain genomes for metagenomic binning, comparative biology and taxonomic classification.</title>
        <authorList>
            <person name="Goeker M."/>
        </authorList>
    </citation>
    <scope>NUCLEOTIDE SEQUENCE [LARGE SCALE GENOMIC DNA]</scope>
    <source>
        <strain evidence="3 4">DSM 100275</strain>
    </source>
</reference>
<dbReference type="EMBL" id="RJVI01000002">
    <property type="protein sequence ID" value="ROR32923.1"/>
    <property type="molecule type" value="Genomic_DNA"/>
</dbReference>
<evidence type="ECO:0000313" key="3">
    <source>
        <dbReference type="EMBL" id="ROR32923.1"/>
    </source>
</evidence>
<keyword evidence="4" id="KW-1185">Reference proteome</keyword>
<dbReference type="RefSeq" id="WP_123401815.1">
    <property type="nucleotide sequence ID" value="NZ_RJVI01000002.1"/>
</dbReference>
<name>A0A3N1Y257_9GAMM</name>
<keyword evidence="1" id="KW-0732">Signal</keyword>
<evidence type="ECO:0000256" key="1">
    <source>
        <dbReference type="SAM" id="SignalP"/>
    </source>
</evidence>
<feature type="signal peptide" evidence="1">
    <location>
        <begin position="1"/>
        <end position="26"/>
    </location>
</feature>
<sequence>MFSKMHKRVAILAGAAALAVAGGAFAGIAGSKHDFTASNGRSGTNAQFIPGGEICVFCHTPHGSDTGASAPLWNRVLDHGQTYTTYDSLGTSTLDGQVLTVGSVSLACLSCHDGTQAMDAVINKPGSGGYSASGDEISGTSITTMAGTPLPMLGTDLTNDHPVGVAYAGGGCEGKTGTGTCTSADFNDKDFNTAQFNTVNGRTVFWVDTSSGTTGAREKTDMVLYTRTFTAGDGPSVECASCHDPHNDGSSPVQFLRINNTGSAVCLACHNK</sequence>
<dbReference type="OrthoDB" id="12425at2"/>
<dbReference type="InterPro" id="IPR036280">
    <property type="entry name" value="Multihaem_cyt_sf"/>
</dbReference>
<dbReference type="Pfam" id="PF09699">
    <property type="entry name" value="Paired_CXXCH_1"/>
    <property type="match status" value="1"/>
</dbReference>
<evidence type="ECO:0000259" key="2">
    <source>
        <dbReference type="Pfam" id="PF09699"/>
    </source>
</evidence>
<dbReference type="Proteomes" id="UP000276634">
    <property type="component" value="Unassembled WGS sequence"/>
</dbReference>
<dbReference type="AlphaFoldDB" id="A0A3N1Y257"/>
<evidence type="ECO:0000313" key="4">
    <source>
        <dbReference type="Proteomes" id="UP000276634"/>
    </source>
</evidence>
<accession>A0A3N1Y257</accession>
<comment type="caution">
    <text evidence="3">The sequence shown here is derived from an EMBL/GenBank/DDBJ whole genome shotgun (WGS) entry which is preliminary data.</text>
</comment>